<evidence type="ECO:0000256" key="7">
    <source>
        <dbReference type="ARBA" id="ARBA00023180"/>
    </source>
</evidence>
<evidence type="ECO:0000259" key="11">
    <source>
        <dbReference type="Pfam" id="PF25179"/>
    </source>
</evidence>
<feature type="compositionally biased region" description="Basic and acidic residues" evidence="9">
    <location>
        <begin position="394"/>
        <end position="413"/>
    </location>
</feature>
<feature type="domain" description="Lipase maturation factor 1/2 C-terminal" evidence="11">
    <location>
        <begin position="153"/>
        <end position="295"/>
    </location>
</feature>
<protein>
    <recommendedName>
        <fullName evidence="8">Lipase maturation factor</fullName>
    </recommendedName>
</protein>
<keyword evidence="7" id="KW-0325">Glycoprotein</keyword>
<reference evidence="12 13" key="1">
    <citation type="journal article" date="2021" name="Cell">
        <title>Tracing the genetic footprints of vertebrate landing in non-teleost ray-finned fishes.</title>
        <authorList>
            <person name="Bi X."/>
            <person name="Wang K."/>
            <person name="Yang L."/>
            <person name="Pan H."/>
            <person name="Jiang H."/>
            <person name="Wei Q."/>
            <person name="Fang M."/>
            <person name="Yu H."/>
            <person name="Zhu C."/>
            <person name="Cai Y."/>
            <person name="He Y."/>
            <person name="Gan X."/>
            <person name="Zeng H."/>
            <person name="Yu D."/>
            <person name="Zhu Y."/>
            <person name="Jiang H."/>
            <person name="Qiu Q."/>
            <person name="Yang H."/>
            <person name="Zhang Y.E."/>
            <person name="Wang W."/>
            <person name="Zhu M."/>
            <person name="He S."/>
            <person name="Zhang G."/>
        </authorList>
    </citation>
    <scope>NUCLEOTIDE SEQUENCE [LARGE SCALE GENOMIC DNA]</scope>
    <source>
        <strain evidence="12">Bchr_013</strain>
    </source>
</reference>
<keyword evidence="5 8" id="KW-1133">Transmembrane helix</keyword>
<evidence type="ECO:0000256" key="2">
    <source>
        <dbReference type="ARBA" id="ARBA00005512"/>
    </source>
</evidence>
<evidence type="ECO:0000313" key="13">
    <source>
        <dbReference type="Proteomes" id="UP000886611"/>
    </source>
</evidence>
<evidence type="ECO:0000259" key="10">
    <source>
        <dbReference type="Pfam" id="PF06762"/>
    </source>
</evidence>
<dbReference type="Pfam" id="PF25179">
    <property type="entry name" value="LMF1_C"/>
    <property type="match status" value="1"/>
</dbReference>
<name>A0A8X8BJE4_POLSE</name>
<feature type="region of interest" description="Disordered" evidence="9">
    <location>
        <begin position="374"/>
        <end position="430"/>
    </location>
</feature>
<dbReference type="GO" id="GO:0051604">
    <property type="term" value="P:protein maturation"/>
    <property type="evidence" value="ECO:0007669"/>
    <property type="project" value="InterPro"/>
</dbReference>
<dbReference type="PANTHER" id="PTHR14463:SF5">
    <property type="entry name" value="LIPASE MATURATION FACTOR 2"/>
    <property type="match status" value="1"/>
</dbReference>
<dbReference type="EMBL" id="JAATIS010005064">
    <property type="protein sequence ID" value="KAG2459868.1"/>
    <property type="molecule type" value="Genomic_DNA"/>
</dbReference>
<comment type="caution">
    <text evidence="12">The sequence shown here is derived from an EMBL/GenBank/DDBJ whole genome shotgun (WGS) entry which is preliminary data.</text>
</comment>
<dbReference type="InterPro" id="IPR057434">
    <property type="entry name" value="LMF1/2_N"/>
</dbReference>
<feature type="compositionally biased region" description="Basic and acidic residues" evidence="9">
    <location>
        <begin position="421"/>
        <end position="430"/>
    </location>
</feature>
<evidence type="ECO:0000256" key="4">
    <source>
        <dbReference type="ARBA" id="ARBA00022824"/>
    </source>
</evidence>
<organism evidence="12 13">
    <name type="scientific">Polypterus senegalus</name>
    <name type="common">Senegal bichir</name>
    <dbReference type="NCBI Taxonomy" id="55291"/>
    <lineage>
        <taxon>Eukaryota</taxon>
        <taxon>Metazoa</taxon>
        <taxon>Chordata</taxon>
        <taxon>Craniata</taxon>
        <taxon>Vertebrata</taxon>
        <taxon>Euteleostomi</taxon>
        <taxon>Actinopterygii</taxon>
        <taxon>Polypteriformes</taxon>
        <taxon>Polypteridae</taxon>
        <taxon>Polypterus</taxon>
    </lineage>
</organism>
<comment type="caution">
    <text evidence="8">Lacks conserved residue(s) required for the propagation of feature annotation.</text>
</comment>
<feature type="transmembrane region" description="Helical" evidence="8">
    <location>
        <begin position="58"/>
        <end position="82"/>
    </location>
</feature>
<comment type="similarity">
    <text evidence="2 8">Belongs to the lipase maturation factor family.</text>
</comment>
<keyword evidence="3 8" id="KW-0812">Transmembrane</keyword>
<evidence type="ECO:0000256" key="3">
    <source>
        <dbReference type="ARBA" id="ARBA00022692"/>
    </source>
</evidence>
<feature type="non-terminal residue" evidence="12">
    <location>
        <position position="1"/>
    </location>
</feature>
<accession>A0A8X8BJE4</accession>
<dbReference type="InterPro" id="IPR009613">
    <property type="entry name" value="LMF"/>
</dbReference>
<feature type="non-terminal residue" evidence="12">
    <location>
        <position position="430"/>
    </location>
</feature>
<comment type="subcellular location">
    <subcellularLocation>
        <location evidence="1 8">Endoplasmic reticulum membrane</location>
        <topology evidence="1 8">Multi-pass membrane protein</topology>
    </subcellularLocation>
</comment>
<dbReference type="AlphaFoldDB" id="A0A8X8BJE4"/>
<feature type="transmembrane region" description="Helical" evidence="8">
    <location>
        <begin position="33"/>
        <end position="51"/>
    </location>
</feature>
<sequence length="430" mass="49749">MLKYMGKPLLEQLWDSPTFLWLGPKLGLDTQQGMELICLLGIILSFGAMVFETLRDSLVFFFLWTLYLSVYQCIPTPVAWFAHQLPDWFQKLSVVGTYIIEIAVPFLFFIPLRRLQLFSFYLQVPFTYIEYDANSRLWPAVRKMYEAVDRYQLVNSYGLFRSMTGIGGRPEVVLEGSYDKETWTEIDFMYKPGNVSITTPIVIPHQPRLDWQMWFAALGPHTRSPWFSSLVQRLLQGKKDVIELIQADGFKYPFSKSPPTFIRAKLYKYWYTLVNKDGSLPQNWWRRQYVEEFFPTVFLGDPNLESMLSHYGLKDRVSTKRISDAFLPTILRTLRENVQTLTGPQFVWSLFCSGAAICLLKGFFSSTRSNKHKPVFETKKSKGKDTGSGMAKNEQVKKKADRSQESLEAKQPESSEGGFADSDKSTKKRK</sequence>
<feature type="compositionally biased region" description="Basic and acidic residues" evidence="9">
    <location>
        <begin position="374"/>
        <end position="385"/>
    </location>
</feature>
<evidence type="ECO:0000256" key="9">
    <source>
        <dbReference type="SAM" id="MobiDB-lite"/>
    </source>
</evidence>
<feature type="transmembrane region" description="Helical" evidence="8">
    <location>
        <begin position="88"/>
        <end position="110"/>
    </location>
</feature>
<dbReference type="Proteomes" id="UP000886611">
    <property type="component" value="Unassembled WGS sequence"/>
</dbReference>
<evidence type="ECO:0000313" key="12">
    <source>
        <dbReference type="EMBL" id="KAG2459868.1"/>
    </source>
</evidence>
<dbReference type="PANTHER" id="PTHR14463">
    <property type="entry name" value="LIPASE MATURATION FACTOR"/>
    <property type="match status" value="1"/>
</dbReference>
<dbReference type="InterPro" id="IPR057433">
    <property type="entry name" value="LMF1/2_C"/>
</dbReference>
<keyword evidence="4 8" id="KW-0256">Endoplasmic reticulum</keyword>
<evidence type="ECO:0000256" key="1">
    <source>
        <dbReference type="ARBA" id="ARBA00004477"/>
    </source>
</evidence>
<feature type="domain" description="Lipase maturation factor 1/2 N-terminal" evidence="10">
    <location>
        <begin position="72"/>
        <end position="127"/>
    </location>
</feature>
<dbReference type="Pfam" id="PF06762">
    <property type="entry name" value="LMF1"/>
    <property type="match status" value="1"/>
</dbReference>
<evidence type="ECO:0000256" key="6">
    <source>
        <dbReference type="ARBA" id="ARBA00023136"/>
    </source>
</evidence>
<comment type="function">
    <text evidence="8">Involved in the maturation of specific proteins in the endoplasmic reticulum.</text>
</comment>
<evidence type="ECO:0000256" key="8">
    <source>
        <dbReference type="RuleBase" id="RU361229"/>
    </source>
</evidence>
<gene>
    <name evidence="12" type="primary">Lmf2</name>
    <name evidence="12" type="ORF">GTO96_0021612</name>
</gene>
<evidence type="ECO:0000256" key="5">
    <source>
        <dbReference type="ARBA" id="ARBA00022989"/>
    </source>
</evidence>
<proteinExistence type="inferred from homology"/>
<keyword evidence="13" id="KW-1185">Reference proteome</keyword>
<dbReference type="GO" id="GO:0005789">
    <property type="term" value="C:endoplasmic reticulum membrane"/>
    <property type="evidence" value="ECO:0007669"/>
    <property type="project" value="UniProtKB-SubCell"/>
</dbReference>
<keyword evidence="6 8" id="KW-0472">Membrane</keyword>